<sequence length="263" mass="28450">MSSIYETLLYEVKDRVGIITINRPKQLNALNSQVYRDLYCILKQIERDDQVSAVIITGSGEKAFIAGADITEMKNMTANEARSFAILGKKVGIAIKEMPQPVIAAVNGFALGGGLELALSCDLILAVEKAKFGLPEINLGIIPGNGGTQRVTRLTNIIIAKELILFGGRINAQRACELGLINKVVTSEEGLLAEAMEWAGKLVQKSVIALSLAKSAINNGIDASLETALSYELQCFAQCFASRDQEEGMTAFLERRIPVFKGQ</sequence>
<dbReference type="InterPro" id="IPR001753">
    <property type="entry name" value="Enoyl-CoA_hydra/iso"/>
</dbReference>
<dbReference type="SUPFAM" id="SSF52096">
    <property type="entry name" value="ClpP/crotonase"/>
    <property type="match status" value="1"/>
</dbReference>
<reference evidence="9" key="1">
    <citation type="submission" date="2016-10" db="EMBL/GenBank/DDBJ databases">
        <authorList>
            <person name="Varghese N."/>
            <person name="Submissions S."/>
        </authorList>
    </citation>
    <scope>NUCLEOTIDE SEQUENCE [LARGE SCALE GENOMIC DNA]</scope>
    <source>
        <strain evidence="9">DSM 17038</strain>
    </source>
</reference>
<dbReference type="AlphaFoldDB" id="A0A1I2TG30"/>
<keyword evidence="4" id="KW-0456">Lyase</keyword>
<evidence type="ECO:0000256" key="3">
    <source>
        <dbReference type="ARBA" id="ARBA00011881"/>
    </source>
</evidence>
<dbReference type="Pfam" id="PF00378">
    <property type="entry name" value="ECH_1"/>
    <property type="match status" value="1"/>
</dbReference>
<dbReference type="GO" id="GO:0018812">
    <property type="term" value="F:3-hydroxyacyl-CoA dehydratase activity"/>
    <property type="evidence" value="ECO:0007669"/>
    <property type="project" value="UniProtKB-EC"/>
</dbReference>
<evidence type="ECO:0000256" key="5">
    <source>
        <dbReference type="ARBA" id="ARBA00050624"/>
    </source>
</evidence>
<protein>
    <recommendedName>
        <fullName evidence="6">short-chain-enoyl-CoA hydratase</fullName>
        <ecNumber evidence="6">4.2.1.150</ecNumber>
    </recommendedName>
</protein>
<evidence type="ECO:0000256" key="4">
    <source>
        <dbReference type="ARBA" id="ARBA00023239"/>
    </source>
</evidence>
<evidence type="ECO:0000256" key="1">
    <source>
        <dbReference type="ARBA" id="ARBA00005086"/>
    </source>
</evidence>
<name>A0A1I2TG30_9FIRM</name>
<evidence type="ECO:0000256" key="2">
    <source>
        <dbReference type="ARBA" id="ARBA00005254"/>
    </source>
</evidence>
<dbReference type="InterPro" id="IPR014748">
    <property type="entry name" value="Enoyl-CoA_hydra_C"/>
</dbReference>
<comment type="similarity">
    <text evidence="2 7">Belongs to the enoyl-CoA hydratase/isomerase family.</text>
</comment>
<dbReference type="Proteomes" id="UP000199337">
    <property type="component" value="Unassembled WGS sequence"/>
</dbReference>
<dbReference type="STRING" id="341036.SAMN05660649_02237"/>
<dbReference type="EC" id="4.2.1.150" evidence="6"/>
<evidence type="ECO:0000313" key="9">
    <source>
        <dbReference type="Proteomes" id="UP000199337"/>
    </source>
</evidence>
<dbReference type="PROSITE" id="PS00166">
    <property type="entry name" value="ENOYL_COA_HYDRATASE"/>
    <property type="match status" value="1"/>
</dbReference>
<accession>A0A1I2TG30</accession>
<evidence type="ECO:0000313" key="8">
    <source>
        <dbReference type="EMBL" id="SFG63868.1"/>
    </source>
</evidence>
<comment type="subunit">
    <text evidence="3">Homotetramer.</text>
</comment>
<dbReference type="FunFam" id="1.10.12.10:FF:000001">
    <property type="entry name" value="Probable enoyl-CoA hydratase, mitochondrial"/>
    <property type="match status" value="1"/>
</dbReference>
<comment type="catalytic activity">
    <reaction evidence="5">
        <text>a short-chain (3S)-3-hydroxyacyl-CoA = a short-chain (2E)-enoyl-CoA + H2O</text>
        <dbReference type="Rhea" id="RHEA:52664"/>
        <dbReference type="ChEBI" id="CHEBI:15377"/>
        <dbReference type="ChEBI" id="CHEBI:87488"/>
        <dbReference type="ChEBI" id="CHEBI:136760"/>
        <dbReference type="EC" id="4.2.1.150"/>
    </reaction>
</comment>
<dbReference type="Gene3D" id="1.10.12.10">
    <property type="entry name" value="Lyase 2-enoyl-coa Hydratase, Chain A, domain 2"/>
    <property type="match status" value="1"/>
</dbReference>
<dbReference type="RefSeq" id="WP_238456419.1">
    <property type="nucleotide sequence ID" value="NZ_FOOX01000007.1"/>
</dbReference>
<keyword evidence="9" id="KW-1185">Reference proteome</keyword>
<dbReference type="PANTHER" id="PTHR11941">
    <property type="entry name" value="ENOYL-COA HYDRATASE-RELATED"/>
    <property type="match status" value="1"/>
</dbReference>
<proteinExistence type="inferred from homology"/>
<dbReference type="EMBL" id="FOOX01000007">
    <property type="protein sequence ID" value="SFG63868.1"/>
    <property type="molecule type" value="Genomic_DNA"/>
</dbReference>
<dbReference type="Gene3D" id="3.90.226.10">
    <property type="entry name" value="2-enoyl-CoA Hydratase, Chain A, domain 1"/>
    <property type="match status" value="1"/>
</dbReference>
<comment type="pathway">
    <text evidence="1">Lipid metabolism; butanoate metabolism.</text>
</comment>
<dbReference type="GO" id="GO:0006635">
    <property type="term" value="P:fatty acid beta-oxidation"/>
    <property type="evidence" value="ECO:0007669"/>
    <property type="project" value="TreeGrafter"/>
</dbReference>
<dbReference type="PANTHER" id="PTHR11941:SF54">
    <property type="entry name" value="ENOYL-COA HYDRATASE, MITOCHONDRIAL"/>
    <property type="match status" value="1"/>
</dbReference>
<evidence type="ECO:0000256" key="7">
    <source>
        <dbReference type="RuleBase" id="RU003707"/>
    </source>
</evidence>
<organism evidence="8 9">
    <name type="scientific">Desulfotruncus arcticus DSM 17038</name>
    <dbReference type="NCBI Taxonomy" id="1121424"/>
    <lineage>
        <taxon>Bacteria</taxon>
        <taxon>Bacillati</taxon>
        <taxon>Bacillota</taxon>
        <taxon>Clostridia</taxon>
        <taxon>Eubacteriales</taxon>
        <taxon>Desulfallaceae</taxon>
        <taxon>Desulfotruncus</taxon>
    </lineage>
</organism>
<dbReference type="CDD" id="cd06558">
    <property type="entry name" value="crotonase-like"/>
    <property type="match status" value="1"/>
</dbReference>
<dbReference type="InterPro" id="IPR029045">
    <property type="entry name" value="ClpP/crotonase-like_dom_sf"/>
</dbReference>
<gene>
    <name evidence="8" type="ORF">SAMN05660649_02237</name>
</gene>
<evidence type="ECO:0000256" key="6">
    <source>
        <dbReference type="ARBA" id="ARBA00067035"/>
    </source>
</evidence>
<dbReference type="InterPro" id="IPR018376">
    <property type="entry name" value="Enoyl-CoA_hyd/isom_CS"/>
</dbReference>
<dbReference type="FunFam" id="3.90.226.10:FF:000009">
    <property type="entry name" value="Carnitinyl-CoA dehydratase"/>
    <property type="match status" value="1"/>
</dbReference>